<proteinExistence type="predicted"/>
<dbReference type="OrthoDB" id="1448668at2"/>
<reference evidence="2 3" key="1">
    <citation type="submission" date="2017-04" db="EMBL/GenBank/DDBJ databases">
        <title>Complete genome sequence of Flavobacterium kingsejong AJ004.</title>
        <authorList>
            <person name="Lee P.C."/>
        </authorList>
    </citation>
    <scope>NUCLEOTIDE SEQUENCE [LARGE SCALE GENOMIC DNA]</scope>
    <source>
        <strain evidence="2 3">AJ004</strain>
    </source>
</reference>
<sequence>MKKLYFLRALLDIFLFFAALAGAGLLILIPILLFGSDSTGIPFEVNGEEVTVISMETQVILLLLFVGFGTFVYGVFLLRKVLTLFSMKRILDDLVIKYIGRIGKCFIGASFLMTLPISLYKALSKAELDIQLRVGGFDFFLFTICLGLFFIVLSEMLQIAKQQKEEKALSM</sequence>
<keyword evidence="1" id="KW-0812">Transmembrane</keyword>
<dbReference type="Pfam" id="PF11188">
    <property type="entry name" value="DUF2975"/>
    <property type="match status" value="1"/>
</dbReference>
<dbReference type="Proteomes" id="UP000244677">
    <property type="component" value="Chromosome"/>
</dbReference>
<keyword evidence="1" id="KW-0472">Membrane</keyword>
<dbReference type="RefSeq" id="WP_108736428.1">
    <property type="nucleotide sequence ID" value="NZ_CP020919.1"/>
</dbReference>
<evidence type="ECO:0000313" key="3">
    <source>
        <dbReference type="Proteomes" id="UP000244677"/>
    </source>
</evidence>
<dbReference type="InterPro" id="IPR021354">
    <property type="entry name" value="DUF2975"/>
</dbReference>
<dbReference type="KEGG" id="fki:FK004_05930"/>
<feature type="transmembrane region" description="Helical" evidence="1">
    <location>
        <begin position="59"/>
        <end position="78"/>
    </location>
</feature>
<feature type="transmembrane region" description="Helical" evidence="1">
    <location>
        <begin position="98"/>
        <end position="119"/>
    </location>
</feature>
<evidence type="ECO:0000256" key="1">
    <source>
        <dbReference type="SAM" id="Phobius"/>
    </source>
</evidence>
<dbReference type="EMBL" id="CP020919">
    <property type="protein sequence ID" value="AWG24798.1"/>
    <property type="molecule type" value="Genomic_DNA"/>
</dbReference>
<gene>
    <name evidence="2" type="ORF">FK004_05930</name>
</gene>
<feature type="transmembrane region" description="Helical" evidence="1">
    <location>
        <begin position="139"/>
        <end position="157"/>
    </location>
</feature>
<dbReference type="AlphaFoldDB" id="A0A2S1LM86"/>
<feature type="transmembrane region" description="Helical" evidence="1">
    <location>
        <begin position="12"/>
        <end position="34"/>
    </location>
</feature>
<protein>
    <recommendedName>
        <fullName evidence="4">DUF2975 domain-containing protein</fullName>
    </recommendedName>
</protein>
<keyword evidence="3" id="KW-1185">Reference proteome</keyword>
<accession>A0A2S1LM86</accession>
<evidence type="ECO:0008006" key="4">
    <source>
        <dbReference type="Google" id="ProtNLM"/>
    </source>
</evidence>
<evidence type="ECO:0000313" key="2">
    <source>
        <dbReference type="EMBL" id="AWG24798.1"/>
    </source>
</evidence>
<name>A0A2S1LM86_9FLAO</name>
<keyword evidence="1" id="KW-1133">Transmembrane helix</keyword>
<organism evidence="2 3">
    <name type="scientific">Flavobacterium kingsejongi</name>
    <dbReference type="NCBI Taxonomy" id="1678728"/>
    <lineage>
        <taxon>Bacteria</taxon>
        <taxon>Pseudomonadati</taxon>
        <taxon>Bacteroidota</taxon>
        <taxon>Flavobacteriia</taxon>
        <taxon>Flavobacteriales</taxon>
        <taxon>Flavobacteriaceae</taxon>
        <taxon>Flavobacterium</taxon>
    </lineage>
</organism>